<dbReference type="AlphaFoldDB" id="A0A2X0KFC1"/>
<evidence type="ECO:0000313" key="2">
    <source>
        <dbReference type="Proteomes" id="UP000248889"/>
    </source>
</evidence>
<dbReference type="EMBL" id="QKYN01000037">
    <property type="protein sequence ID" value="RAG85809.1"/>
    <property type="molecule type" value="Genomic_DNA"/>
</dbReference>
<dbReference type="Proteomes" id="UP000248889">
    <property type="component" value="Unassembled WGS sequence"/>
</dbReference>
<reference evidence="1 2" key="1">
    <citation type="submission" date="2018-06" db="EMBL/GenBank/DDBJ databases">
        <title>Streptacidiphilus pinicola sp. nov., isolated from pine grove soil.</title>
        <authorList>
            <person name="Roh S.G."/>
            <person name="Park S."/>
            <person name="Kim M.-K."/>
            <person name="Yun B.-R."/>
            <person name="Park J."/>
            <person name="Kim M.J."/>
            <person name="Kim Y.S."/>
            <person name="Kim S.B."/>
        </authorList>
    </citation>
    <scope>NUCLEOTIDE SEQUENCE [LARGE SCALE GENOMIC DNA]</scope>
    <source>
        <strain evidence="1 2">MMS16-CNU450</strain>
    </source>
</reference>
<proteinExistence type="predicted"/>
<name>A0A2X0KFC1_9ACTN</name>
<keyword evidence="2" id="KW-1185">Reference proteome</keyword>
<gene>
    <name evidence="1" type="ORF">DN069_09890</name>
</gene>
<sequence>MLAVGVTAGTVAVAGIGTASAKSSIDFHVSPHTQHVGQWFNVSGSGISDSVGWQRFCVQERYGTRGAWQNVFCGRTVDASRQDASSFGKVRAGHQGVLQVRGVLEGVQHSWGGKTWVETESAPVTVTIVR</sequence>
<evidence type="ECO:0000313" key="1">
    <source>
        <dbReference type="EMBL" id="RAG85809.1"/>
    </source>
</evidence>
<accession>A0A2X0KFC1</accession>
<protein>
    <recommendedName>
        <fullName evidence="3">Secreted protein</fullName>
    </recommendedName>
</protein>
<organism evidence="1 2">
    <name type="scientific">Streptacidiphilus pinicola</name>
    <dbReference type="NCBI Taxonomy" id="2219663"/>
    <lineage>
        <taxon>Bacteria</taxon>
        <taxon>Bacillati</taxon>
        <taxon>Actinomycetota</taxon>
        <taxon>Actinomycetes</taxon>
        <taxon>Kitasatosporales</taxon>
        <taxon>Streptomycetaceae</taxon>
        <taxon>Streptacidiphilus</taxon>
    </lineage>
</organism>
<evidence type="ECO:0008006" key="3">
    <source>
        <dbReference type="Google" id="ProtNLM"/>
    </source>
</evidence>
<comment type="caution">
    <text evidence="1">The sequence shown here is derived from an EMBL/GenBank/DDBJ whole genome shotgun (WGS) entry which is preliminary data.</text>
</comment>